<dbReference type="PANTHER" id="PTHR36837:SF5">
    <property type="entry name" value="POLY-3-HYDROXYBUTYRATE SYNTHASE"/>
    <property type="match status" value="1"/>
</dbReference>
<dbReference type="InterPro" id="IPR010941">
    <property type="entry name" value="PhaC_N"/>
</dbReference>
<evidence type="ECO:0000256" key="1">
    <source>
        <dbReference type="ARBA" id="ARBA00004496"/>
    </source>
</evidence>
<proteinExistence type="predicted"/>
<evidence type="ECO:0000256" key="4">
    <source>
        <dbReference type="ARBA" id="ARBA00023315"/>
    </source>
</evidence>
<evidence type="ECO:0000259" key="5">
    <source>
        <dbReference type="Pfam" id="PF07167"/>
    </source>
</evidence>
<gene>
    <name evidence="6" type="ORF">S2091_3577</name>
</gene>
<dbReference type="NCBIfam" id="TIGR01838">
    <property type="entry name" value="PHA_synth_I"/>
    <property type="match status" value="1"/>
</dbReference>
<dbReference type="GO" id="GO:0042619">
    <property type="term" value="P:poly-hydroxybutyrate biosynthetic process"/>
    <property type="evidence" value="ECO:0007669"/>
    <property type="project" value="InterPro"/>
</dbReference>
<evidence type="ECO:0000256" key="3">
    <source>
        <dbReference type="ARBA" id="ARBA00022679"/>
    </source>
</evidence>
<evidence type="ECO:0000313" key="6">
    <source>
        <dbReference type="EMBL" id="PRC91639.1"/>
    </source>
</evidence>
<dbReference type="EMBL" id="PUGF01000020">
    <property type="protein sequence ID" value="PRC91639.1"/>
    <property type="molecule type" value="Genomic_DNA"/>
</dbReference>
<keyword evidence="7" id="KW-1185">Reference proteome</keyword>
<dbReference type="RefSeq" id="WP_105533328.1">
    <property type="nucleotide sequence ID" value="NZ_PUGF01000020.1"/>
</dbReference>
<dbReference type="AlphaFoldDB" id="A0A2S9GV93"/>
<dbReference type="InterPro" id="IPR010963">
    <property type="entry name" value="PHA_synth_I"/>
</dbReference>
<protein>
    <submittedName>
        <fullName evidence="6">Poly(R)-hydroxyalkanoic acid synthase, class I</fullName>
    </submittedName>
</protein>
<dbReference type="InterPro" id="IPR051321">
    <property type="entry name" value="PHA/PHB_synthase"/>
</dbReference>
<evidence type="ECO:0000256" key="2">
    <source>
        <dbReference type="ARBA" id="ARBA00022490"/>
    </source>
</evidence>
<reference evidence="6 7" key="1">
    <citation type="submission" date="2018-02" db="EMBL/GenBank/DDBJ databases">
        <title>Solimicrobium silvestre gen. nov., sp. nov., isolated from alpine forest soil.</title>
        <authorList>
            <person name="Margesin R."/>
            <person name="Albuquerque L."/>
            <person name="Zhang D.-C."/>
            <person name="Froufe H.J.C."/>
            <person name="Severino R."/>
            <person name="Roxo I."/>
            <person name="Egas C."/>
            <person name="Da Costa M.S."/>
        </authorList>
    </citation>
    <scope>NUCLEOTIDE SEQUENCE [LARGE SCALE GENOMIC DNA]</scope>
    <source>
        <strain evidence="6 7">S20-91</strain>
    </source>
</reference>
<organism evidence="6 7">
    <name type="scientific">Solimicrobium silvestre</name>
    <dbReference type="NCBI Taxonomy" id="2099400"/>
    <lineage>
        <taxon>Bacteria</taxon>
        <taxon>Pseudomonadati</taxon>
        <taxon>Pseudomonadota</taxon>
        <taxon>Betaproteobacteria</taxon>
        <taxon>Burkholderiales</taxon>
        <taxon>Oxalobacteraceae</taxon>
        <taxon>Solimicrobium</taxon>
    </lineage>
</organism>
<dbReference type="SUPFAM" id="SSF53474">
    <property type="entry name" value="alpha/beta-Hydrolases"/>
    <property type="match status" value="1"/>
</dbReference>
<accession>A0A2S9GV93</accession>
<dbReference type="Gene3D" id="3.40.50.1820">
    <property type="entry name" value="alpha/beta hydrolase"/>
    <property type="match status" value="1"/>
</dbReference>
<evidence type="ECO:0000313" key="7">
    <source>
        <dbReference type="Proteomes" id="UP000237839"/>
    </source>
</evidence>
<name>A0A2S9GV93_9BURK</name>
<sequence length="604" mass="66650">MKSFDPEALVAAMLTQLNTQPQWQAWTAAYHTMPNMSPFFNPPAAISSTPAPVFPSTFMPATAMPDMSKQVSTLLKDLGGNLDPQVVNQLQQEYFEKISTLWQDMLQSKAAVLDDRRFKSPEWHNSSLHAYSAASYLLNARYLTALAEAVQAPKRAKQKILFAVGQIVDAMSPANFLATNPEAQGKLIASHGESLTKGMSNMLADMQKGRISQTDETAFEVGHNVATTEGQVVFENHLFQLIQYKPLSGTVHQRPLLMVPPCINKYYILDLQPENSLVRYALEQGHSVFLVSWVNPDAELGTITWDDYVEAGVIEAIHVVQAISGQDKINTFGFCVGGTLLSTSLAVLAARGEQAAASVTLLTTLLDFEDAGILEVFVDEMQVEMRETSIGQGGLMSGRDLGSAFSSLRPNDLVWNYVQANYLKGEEPTAFDLLYWNGDGTNLPGPMFCWYLRNTYLENNLKQANRLIVAGEKVDLGKIDAPVFVYGSREDHIVPWTAAFASLSLLNPKKPSKNRFVLGASGHIAGVINPPAKMKRNYWSNNKSTKNSQEWMDGAQLHAGSWWPEWSEFLAEHAGKKIKATAKMGNAKHKVIEPAPGRYVKVSC</sequence>
<dbReference type="PANTHER" id="PTHR36837">
    <property type="entry name" value="POLY(3-HYDROXYALKANOATE) POLYMERASE SUBUNIT PHAC"/>
    <property type="match status" value="1"/>
</dbReference>
<dbReference type="Pfam" id="PF07167">
    <property type="entry name" value="PhaC_N"/>
    <property type="match status" value="1"/>
</dbReference>
<comment type="caution">
    <text evidence="6">The sequence shown here is derived from an EMBL/GenBank/DDBJ whole genome shotgun (WGS) entry which is preliminary data.</text>
</comment>
<dbReference type="InterPro" id="IPR029058">
    <property type="entry name" value="AB_hydrolase_fold"/>
</dbReference>
<dbReference type="GO" id="GO:0005737">
    <property type="term" value="C:cytoplasm"/>
    <property type="evidence" value="ECO:0007669"/>
    <property type="project" value="UniProtKB-SubCell"/>
</dbReference>
<keyword evidence="4" id="KW-0012">Acyltransferase</keyword>
<keyword evidence="2" id="KW-0963">Cytoplasm</keyword>
<dbReference type="GO" id="GO:0016746">
    <property type="term" value="F:acyltransferase activity"/>
    <property type="evidence" value="ECO:0007669"/>
    <property type="project" value="UniProtKB-KW"/>
</dbReference>
<feature type="domain" description="Poly-beta-hydroxybutyrate polymerase N-terminal" evidence="5">
    <location>
        <begin position="114"/>
        <end position="281"/>
    </location>
</feature>
<dbReference type="Proteomes" id="UP000237839">
    <property type="component" value="Unassembled WGS sequence"/>
</dbReference>
<dbReference type="OrthoDB" id="7208816at2"/>
<keyword evidence="3" id="KW-0808">Transferase</keyword>
<comment type="subcellular location">
    <subcellularLocation>
        <location evidence="1">Cytoplasm</location>
    </subcellularLocation>
</comment>